<gene>
    <name evidence="1" type="ORF">ESZ54_11085</name>
</gene>
<organism evidence="1 2">
    <name type="scientific">Vagococcus silagei</name>
    <dbReference type="NCBI Taxonomy" id="2508885"/>
    <lineage>
        <taxon>Bacteria</taxon>
        <taxon>Bacillati</taxon>
        <taxon>Bacillota</taxon>
        <taxon>Bacilli</taxon>
        <taxon>Lactobacillales</taxon>
        <taxon>Enterococcaceae</taxon>
        <taxon>Vagococcus</taxon>
    </lineage>
</organism>
<sequence>MYNPENDLITTFFQVNKTKTVKTKQIIHDNQDYDMNYIVDKKTGLKQFSIKYEGLKYLYTLSNKGEQINVEVFIPHKATAVGTMSGAIKPGNRLDLLSFEARETFGRNQAFFEDRAIENLKLIFDYLYQQS</sequence>
<protein>
    <submittedName>
        <fullName evidence="1">Uncharacterized protein</fullName>
    </submittedName>
</protein>
<keyword evidence="2" id="KW-1185">Reference proteome</keyword>
<dbReference type="AlphaFoldDB" id="A0A4S3B1K8"/>
<comment type="caution">
    <text evidence="1">The sequence shown here is derived from an EMBL/GenBank/DDBJ whole genome shotgun (WGS) entry which is preliminary data.</text>
</comment>
<evidence type="ECO:0000313" key="2">
    <source>
        <dbReference type="Proteomes" id="UP000310506"/>
    </source>
</evidence>
<reference evidence="1 2" key="1">
    <citation type="submission" date="2019-01" db="EMBL/GenBank/DDBJ databases">
        <title>Vagococcus silagei sp. nov. isolated from brewer's grain.</title>
        <authorList>
            <person name="Guu J.-R."/>
        </authorList>
    </citation>
    <scope>NUCLEOTIDE SEQUENCE [LARGE SCALE GENOMIC DNA]</scope>
    <source>
        <strain evidence="1 2">2B-2</strain>
    </source>
</reference>
<dbReference type="Proteomes" id="UP000310506">
    <property type="component" value="Unassembled WGS sequence"/>
</dbReference>
<dbReference type="EMBL" id="SDGV01000027">
    <property type="protein sequence ID" value="THB60318.1"/>
    <property type="molecule type" value="Genomic_DNA"/>
</dbReference>
<proteinExistence type="predicted"/>
<accession>A0A4S3B1K8</accession>
<name>A0A4S3B1K8_9ENTE</name>
<evidence type="ECO:0000313" key="1">
    <source>
        <dbReference type="EMBL" id="THB60318.1"/>
    </source>
</evidence>